<protein>
    <submittedName>
        <fullName evidence="1">Uncharacterized protein</fullName>
    </submittedName>
</protein>
<dbReference type="AlphaFoldDB" id="A0AAJ4XGW2"/>
<evidence type="ECO:0000313" key="1">
    <source>
        <dbReference type="EMBL" id="SNV62101.1"/>
    </source>
</evidence>
<gene>
    <name evidence="1" type="ORF">SAMEA4412673_03769</name>
</gene>
<proteinExistence type="predicted"/>
<organism evidence="1 2">
    <name type="scientific">Sphingobacterium mizutaii</name>
    <dbReference type="NCBI Taxonomy" id="1010"/>
    <lineage>
        <taxon>Bacteria</taxon>
        <taxon>Pseudomonadati</taxon>
        <taxon>Bacteroidota</taxon>
        <taxon>Sphingobacteriia</taxon>
        <taxon>Sphingobacteriales</taxon>
        <taxon>Sphingobacteriaceae</taxon>
        <taxon>Sphingobacterium</taxon>
    </lineage>
</organism>
<reference evidence="1 2" key="1">
    <citation type="submission" date="2017-06" db="EMBL/GenBank/DDBJ databases">
        <authorList>
            <consortium name="Pathogen Informatics"/>
        </authorList>
    </citation>
    <scope>NUCLEOTIDE SEQUENCE [LARGE SCALE GENOMIC DNA]</scope>
    <source>
        <strain evidence="1 2">NCTC12149</strain>
    </source>
</reference>
<accession>A0AAJ4XGW2</accession>
<sequence>MKKKERQQNKKDISIKTQFKEPNKKFLKHLQAQANKMSELLGEKQGEQFMKDSLKEWPRLLERELKILKKSKD</sequence>
<name>A0AAJ4XGW2_9SPHI</name>
<dbReference type="EMBL" id="LT906468">
    <property type="protein sequence ID" value="SNV62101.1"/>
    <property type="molecule type" value="Genomic_DNA"/>
</dbReference>
<dbReference type="KEGG" id="smiz:4412673_03769"/>
<dbReference type="RefSeq" id="WP_093099393.1">
    <property type="nucleotide sequence ID" value="NZ_DAMDLF010000001.1"/>
</dbReference>
<evidence type="ECO:0000313" key="2">
    <source>
        <dbReference type="Proteomes" id="UP000215355"/>
    </source>
</evidence>
<dbReference type="Proteomes" id="UP000215355">
    <property type="component" value="Chromosome 1"/>
</dbReference>